<name>A0ABW5D7R2_9BACT</name>
<comment type="caution">
    <text evidence="1">The sequence shown here is derived from an EMBL/GenBank/DDBJ whole genome shotgun (WGS) entry which is preliminary data.</text>
</comment>
<evidence type="ECO:0000313" key="1">
    <source>
        <dbReference type="EMBL" id="MFD2255715.1"/>
    </source>
</evidence>
<dbReference type="EMBL" id="JBHUIT010000002">
    <property type="protein sequence ID" value="MFD2255715.1"/>
    <property type="molecule type" value="Genomic_DNA"/>
</dbReference>
<gene>
    <name evidence="1" type="ORF">ACFSSA_03420</name>
</gene>
<dbReference type="Proteomes" id="UP001597375">
    <property type="component" value="Unassembled WGS sequence"/>
</dbReference>
<reference evidence="2" key="1">
    <citation type="journal article" date="2019" name="Int. J. Syst. Evol. Microbiol.">
        <title>The Global Catalogue of Microorganisms (GCM) 10K type strain sequencing project: providing services to taxonomists for standard genome sequencing and annotation.</title>
        <authorList>
            <consortium name="The Broad Institute Genomics Platform"/>
            <consortium name="The Broad Institute Genome Sequencing Center for Infectious Disease"/>
            <person name="Wu L."/>
            <person name="Ma J."/>
        </authorList>
    </citation>
    <scope>NUCLEOTIDE SEQUENCE [LARGE SCALE GENOMIC DNA]</scope>
    <source>
        <strain evidence="2">CGMCC 4.7106</strain>
    </source>
</reference>
<evidence type="ECO:0000313" key="2">
    <source>
        <dbReference type="Proteomes" id="UP001597375"/>
    </source>
</evidence>
<sequence length="99" mass="11062">METLLQLPESSTPSTLNEVLASLKKEHFEARLESKAWGDWIYLEGYKSVISIESNRGLSSSATIEHAEGEEDGEFVQSIFRAFGRLGWHGIDDDGEFAL</sequence>
<keyword evidence="2" id="KW-1185">Reference proteome</keyword>
<proteinExistence type="predicted"/>
<protein>
    <submittedName>
        <fullName evidence="1">Uncharacterized protein</fullName>
    </submittedName>
</protein>
<accession>A0ABW5D7R2</accession>
<organism evidence="1 2">
    <name type="scientific">Luteolibacter algae</name>
    <dbReference type="NCBI Taxonomy" id="454151"/>
    <lineage>
        <taxon>Bacteria</taxon>
        <taxon>Pseudomonadati</taxon>
        <taxon>Verrucomicrobiota</taxon>
        <taxon>Verrucomicrobiia</taxon>
        <taxon>Verrucomicrobiales</taxon>
        <taxon>Verrucomicrobiaceae</taxon>
        <taxon>Luteolibacter</taxon>
    </lineage>
</organism>
<dbReference type="RefSeq" id="WP_386818371.1">
    <property type="nucleotide sequence ID" value="NZ_JBHUIT010000002.1"/>
</dbReference>